<evidence type="ECO:0000313" key="3">
    <source>
        <dbReference type="Proteomes" id="UP000321154"/>
    </source>
</evidence>
<reference evidence="2 4" key="2">
    <citation type="submission" date="2020-07" db="EMBL/GenBank/DDBJ databases">
        <title>Sequencing the genomes of 1000 actinobacteria strains.</title>
        <authorList>
            <person name="Klenk H.-P."/>
        </authorList>
    </citation>
    <scope>NUCLEOTIDE SEQUENCE [LARGE SCALE GENOMIC DNA]</scope>
    <source>
        <strain evidence="2 4">DSM 10309</strain>
    </source>
</reference>
<dbReference type="EMBL" id="JACGWW010000002">
    <property type="protein sequence ID" value="MBA8813966.1"/>
    <property type="molecule type" value="Genomic_DNA"/>
</dbReference>
<organism evidence="2 4">
    <name type="scientific">Frigoribacterium faeni</name>
    <dbReference type="NCBI Taxonomy" id="145483"/>
    <lineage>
        <taxon>Bacteria</taxon>
        <taxon>Bacillati</taxon>
        <taxon>Actinomycetota</taxon>
        <taxon>Actinomycetes</taxon>
        <taxon>Micrococcales</taxon>
        <taxon>Microbacteriaceae</taxon>
        <taxon>Frigoribacterium</taxon>
    </lineage>
</organism>
<name>A0A7W3JJE5_9MICO</name>
<sequence length="81" mass="8960">MDTESMMTERSTPCPTCGRTARLAPNPYYGTGLSVNPHVLTCLHCRTSEFVRHPRPARSADDAGRDAPGVWQRITSWLSGK</sequence>
<proteinExistence type="predicted"/>
<reference evidence="1 3" key="1">
    <citation type="submission" date="2019-07" db="EMBL/GenBank/DDBJ databases">
        <title>Whole genome shotgun sequence of Frigoribacterium faeni NBRC 103066.</title>
        <authorList>
            <person name="Hosoyama A."/>
            <person name="Uohara A."/>
            <person name="Ohji S."/>
            <person name="Ichikawa N."/>
        </authorList>
    </citation>
    <scope>NUCLEOTIDE SEQUENCE [LARGE SCALE GENOMIC DNA]</scope>
    <source>
        <strain evidence="1 3">NBRC 103066</strain>
    </source>
</reference>
<dbReference type="EMBL" id="BJUV01000031">
    <property type="protein sequence ID" value="GEK84249.1"/>
    <property type="molecule type" value="Genomic_DNA"/>
</dbReference>
<dbReference type="Proteomes" id="UP000321154">
    <property type="component" value="Unassembled WGS sequence"/>
</dbReference>
<protein>
    <submittedName>
        <fullName evidence="2">Uncharacterized protein</fullName>
    </submittedName>
</protein>
<keyword evidence="3" id="KW-1185">Reference proteome</keyword>
<accession>A0A7W3JJE5</accession>
<dbReference type="RefSeq" id="WP_146856578.1">
    <property type="nucleotide sequence ID" value="NZ_BAAAHR010000003.1"/>
</dbReference>
<comment type="caution">
    <text evidence="2">The sequence shown here is derived from an EMBL/GenBank/DDBJ whole genome shotgun (WGS) entry which is preliminary data.</text>
</comment>
<dbReference type="AlphaFoldDB" id="A0A7W3JJE5"/>
<gene>
    <name evidence="2" type="ORF">FB463_002215</name>
    <name evidence="1" type="ORF">FFA01_25580</name>
</gene>
<evidence type="ECO:0000313" key="2">
    <source>
        <dbReference type="EMBL" id="MBA8813966.1"/>
    </source>
</evidence>
<dbReference type="OrthoDB" id="4981117at2"/>
<dbReference type="Proteomes" id="UP000522688">
    <property type="component" value="Unassembled WGS sequence"/>
</dbReference>
<evidence type="ECO:0000313" key="4">
    <source>
        <dbReference type="Proteomes" id="UP000522688"/>
    </source>
</evidence>
<evidence type="ECO:0000313" key="1">
    <source>
        <dbReference type="EMBL" id="GEK84249.1"/>
    </source>
</evidence>